<organism evidence="2 3">
    <name type="scientific">Tuber aestivum</name>
    <name type="common">summer truffle</name>
    <dbReference type="NCBI Taxonomy" id="59557"/>
    <lineage>
        <taxon>Eukaryota</taxon>
        <taxon>Fungi</taxon>
        <taxon>Dikarya</taxon>
        <taxon>Ascomycota</taxon>
        <taxon>Pezizomycotina</taxon>
        <taxon>Pezizomycetes</taxon>
        <taxon>Pezizales</taxon>
        <taxon>Tuberaceae</taxon>
        <taxon>Tuber</taxon>
    </lineage>
</organism>
<dbReference type="PROSITE" id="PS50181">
    <property type="entry name" value="FBOX"/>
    <property type="match status" value="1"/>
</dbReference>
<evidence type="ECO:0000259" key="1">
    <source>
        <dbReference type="PROSITE" id="PS50181"/>
    </source>
</evidence>
<dbReference type="AlphaFoldDB" id="A0A292Q9X6"/>
<dbReference type="SUPFAM" id="SSF52047">
    <property type="entry name" value="RNI-like"/>
    <property type="match status" value="1"/>
</dbReference>
<sequence>MDKLPPETARHIVSYLTKRTDVASLRLVSRTFAILGAELLFHTISFHPSYPSLSRLRRISQHPHLAHNIRELVLDLPPIRDLIWGPFVRHLEAEGIDISGSAKRIPEAFRLLTYHVDQYSKLQTSGDFASILAEAVRGFPRLRGVLMKENNERDRDYWLSQSSLTLGCNGGFNYRIELSAELHGYSGSKDHYRAFAALVDAVYYAGCKLDTFYVDAKVDPRMFFDNTVRLERAGAVFQNCRVLGLKMDIEDSMVEHLIKTPLFNVILPSSPNLQSLTLQFGISCAREAIPLSTIFGSEHIWPRLQKVSFSFIDMEDQELYAFLLRHKSTLQELSFSMCSLYAGRWDDAMMFLRQNLGLVALRLDPLFELAGEFDYLCESELKMMEDYVVNGGKCLPPRED</sequence>
<reference evidence="2" key="1">
    <citation type="submission" date="2015-10" db="EMBL/GenBank/DDBJ databases">
        <authorList>
            <person name="Regsiter A."/>
            <person name="william w."/>
        </authorList>
    </citation>
    <scope>NUCLEOTIDE SEQUENCE</scope>
    <source>
        <strain evidence="2">Montdore</strain>
    </source>
</reference>
<accession>A0A292Q9X6</accession>
<evidence type="ECO:0000313" key="3">
    <source>
        <dbReference type="Proteomes" id="UP001412239"/>
    </source>
</evidence>
<gene>
    <name evidence="2" type="ORF">GSTUAT00000035001</name>
</gene>
<evidence type="ECO:0000313" key="2">
    <source>
        <dbReference type="EMBL" id="CUS15758.1"/>
    </source>
</evidence>
<dbReference type="Pfam" id="PF12937">
    <property type="entry name" value="F-box-like"/>
    <property type="match status" value="1"/>
</dbReference>
<feature type="domain" description="F-box" evidence="1">
    <location>
        <begin position="1"/>
        <end position="44"/>
    </location>
</feature>
<protein>
    <recommendedName>
        <fullName evidence="1">F-box domain-containing protein</fullName>
    </recommendedName>
</protein>
<dbReference type="Proteomes" id="UP001412239">
    <property type="component" value="Unassembled WGS sequence"/>
</dbReference>
<dbReference type="InterPro" id="IPR001810">
    <property type="entry name" value="F-box_dom"/>
</dbReference>
<proteinExistence type="predicted"/>
<dbReference type="EMBL" id="LN890943">
    <property type="protein sequence ID" value="CUS15758.1"/>
    <property type="molecule type" value="Genomic_DNA"/>
</dbReference>
<keyword evidence="3" id="KW-1185">Reference proteome</keyword>
<name>A0A292Q9X6_9PEZI</name>